<sequence length="155" mass="17618">MFCPSSVSSSSVSNFREYYPGNNTVDIVGFDRYSTEHDFIDKMKADCREMKNFSVHEGKLLAVAEVGITGGIQDITNNPSWFHSDFSSVIRDECDTAAYALTFSNYKSDHYWIPLKGQETYRGFKKMYEGSNTVFLSGELWAKSSYSVYVQKLLS</sequence>
<name>A0A7S2CZF4_9STRA</name>
<accession>A0A7S2CZF4</accession>
<dbReference type="AlphaFoldDB" id="A0A7S2CZF4"/>
<dbReference type="InterPro" id="IPR017853">
    <property type="entry name" value="GH"/>
</dbReference>
<evidence type="ECO:0000256" key="1">
    <source>
        <dbReference type="ARBA" id="ARBA00022801"/>
    </source>
</evidence>
<dbReference type="SUPFAM" id="SSF51445">
    <property type="entry name" value="(Trans)glycosidases"/>
    <property type="match status" value="1"/>
</dbReference>
<gene>
    <name evidence="4" type="ORF">DSPE1174_LOCUS17883</name>
</gene>
<protein>
    <recommendedName>
        <fullName evidence="3">GH26 domain-containing protein</fullName>
    </recommendedName>
</protein>
<dbReference type="EMBL" id="HBGS01034667">
    <property type="protein sequence ID" value="CAD9438578.1"/>
    <property type="molecule type" value="Transcribed_RNA"/>
</dbReference>
<proteinExistence type="predicted"/>
<dbReference type="PROSITE" id="PS51764">
    <property type="entry name" value="GH26"/>
    <property type="match status" value="1"/>
</dbReference>
<dbReference type="GO" id="GO:0004553">
    <property type="term" value="F:hydrolase activity, hydrolyzing O-glycosyl compounds"/>
    <property type="evidence" value="ECO:0007669"/>
    <property type="project" value="InterPro"/>
</dbReference>
<dbReference type="InterPro" id="IPR022790">
    <property type="entry name" value="GH26_dom"/>
</dbReference>
<reference evidence="4" key="1">
    <citation type="submission" date="2021-01" db="EMBL/GenBank/DDBJ databases">
        <authorList>
            <person name="Corre E."/>
            <person name="Pelletier E."/>
            <person name="Niang G."/>
            <person name="Scheremetjew M."/>
            <person name="Finn R."/>
            <person name="Kale V."/>
            <person name="Holt S."/>
            <person name="Cochrane G."/>
            <person name="Meng A."/>
            <person name="Brown T."/>
            <person name="Cohen L."/>
        </authorList>
    </citation>
    <scope>NUCLEOTIDE SEQUENCE</scope>
    <source>
        <strain evidence="4">CCMP1381</strain>
    </source>
</reference>
<keyword evidence="2" id="KW-0326">Glycosidase</keyword>
<feature type="domain" description="GH26" evidence="3">
    <location>
        <begin position="1"/>
        <end position="137"/>
    </location>
</feature>
<evidence type="ECO:0000313" key="4">
    <source>
        <dbReference type="EMBL" id="CAD9438578.1"/>
    </source>
</evidence>
<evidence type="ECO:0000259" key="3">
    <source>
        <dbReference type="PROSITE" id="PS51764"/>
    </source>
</evidence>
<keyword evidence="1" id="KW-0378">Hydrolase</keyword>
<dbReference type="Gene3D" id="3.20.20.80">
    <property type="entry name" value="Glycosidases"/>
    <property type="match status" value="1"/>
</dbReference>
<organism evidence="4">
    <name type="scientific">Octactis speculum</name>
    <dbReference type="NCBI Taxonomy" id="3111310"/>
    <lineage>
        <taxon>Eukaryota</taxon>
        <taxon>Sar</taxon>
        <taxon>Stramenopiles</taxon>
        <taxon>Ochrophyta</taxon>
        <taxon>Dictyochophyceae</taxon>
        <taxon>Dictyochales</taxon>
        <taxon>Dictyochaceae</taxon>
        <taxon>Octactis</taxon>
    </lineage>
</organism>
<evidence type="ECO:0000256" key="2">
    <source>
        <dbReference type="ARBA" id="ARBA00023295"/>
    </source>
</evidence>